<dbReference type="GO" id="GO:0000253">
    <property type="term" value="F:3-beta-hydroxysteroid 3-dehydrogenase (NADP+) activity"/>
    <property type="evidence" value="ECO:0007669"/>
    <property type="project" value="TreeGrafter"/>
</dbReference>
<dbReference type="Proteomes" id="UP000736672">
    <property type="component" value="Unassembled WGS sequence"/>
</dbReference>
<gene>
    <name evidence="1" type="ORF">B0J15DRAFT_404336</name>
</gene>
<sequence length="317" mass="34395">MTGTVIITGANGSVALGFVDHLLSSYPTYTLLATVRDPSDANSAKISNIITSKPNAKAHTEALDLSSLADVRSFAEKTAERVKSGKLPRIKAIVCNAFTWSLSETKYTQDGLEASFQVGHLSHYLLILKLLGSMASDGRIVLLGSNAHYPDRPHPLTKLIAEIPENVEQIVKPLPDEPGQEHDRGFQRYGIAKLANDPNLSGITVTAMDPGGIVDSRAHTAQKPVIRFVLGTLSHLLPLTKHITSSFRRSADAGNDLAELSVGKEFEGIRGYFLGVQKEEESPMTKDESKQRILWEACWRWAGLEEGETVLVGAAPS</sequence>
<accession>A0A9P9JZY5</accession>
<reference evidence="1" key="1">
    <citation type="journal article" date="2021" name="Nat. Commun.">
        <title>Genetic determinants of endophytism in the Arabidopsis root mycobiome.</title>
        <authorList>
            <person name="Mesny F."/>
            <person name="Miyauchi S."/>
            <person name="Thiergart T."/>
            <person name="Pickel B."/>
            <person name="Atanasova L."/>
            <person name="Karlsson M."/>
            <person name="Huettel B."/>
            <person name="Barry K.W."/>
            <person name="Haridas S."/>
            <person name="Chen C."/>
            <person name="Bauer D."/>
            <person name="Andreopoulos W."/>
            <person name="Pangilinan J."/>
            <person name="LaButti K."/>
            <person name="Riley R."/>
            <person name="Lipzen A."/>
            <person name="Clum A."/>
            <person name="Drula E."/>
            <person name="Henrissat B."/>
            <person name="Kohler A."/>
            <person name="Grigoriev I.V."/>
            <person name="Martin F.M."/>
            <person name="Hacquard S."/>
        </authorList>
    </citation>
    <scope>NUCLEOTIDE SEQUENCE</scope>
    <source>
        <strain evidence="1">FSSC 5 MPI-SDFR-AT-0091</strain>
    </source>
</reference>
<dbReference type="OrthoDB" id="191139at2759"/>
<dbReference type="GO" id="GO:0005789">
    <property type="term" value="C:endoplasmic reticulum membrane"/>
    <property type="evidence" value="ECO:0007669"/>
    <property type="project" value="TreeGrafter"/>
</dbReference>
<dbReference type="PANTHER" id="PTHR43647:SF4">
    <property type="entry name" value="KETOREDUCTASE (KR) DOMAIN-CONTAINING PROTEIN"/>
    <property type="match status" value="1"/>
</dbReference>
<evidence type="ECO:0000313" key="2">
    <source>
        <dbReference type="Proteomes" id="UP000736672"/>
    </source>
</evidence>
<dbReference type="GO" id="GO:0005811">
    <property type="term" value="C:lipid droplet"/>
    <property type="evidence" value="ECO:0007669"/>
    <property type="project" value="TreeGrafter"/>
</dbReference>
<dbReference type="Gene3D" id="3.40.50.720">
    <property type="entry name" value="NAD(P)-binding Rossmann-like Domain"/>
    <property type="match status" value="1"/>
</dbReference>
<dbReference type="PANTHER" id="PTHR43647">
    <property type="entry name" value="DEHYDROGENASE"/>
    <property type="match status" value="1"/>
</dbReference>
<dbReference type="AlphaFoldDB" id="A0A9P9JZY5"/>
<name>A0A9P9JZY5_FUSSL</name>
<dbReference type="EMBL" id="JAGTJS010000019">
    <property type="protein sequence ID" value="KAH7243073.1"/>
    <property type="molecule type" value="Genomic_DNA"/>
</dbReference>
<comment type="caution">
    <text evidence="1">The sequence shown here is derived from an EMBL/GenBank/DDBJ whole genome shotgun (WGS) entry which is preliminary data.</text>
</comment>
<dbReference type="SUPFAM" id="SSF51735">
    <property type="entry name" value="NAD(P)-binding Rossmann-fold domains"/>
    <property type="match status" value="1"/>
</dbReference>
<keyword evidence="2" id="KW-1185">Reference proteome</keyword>
<dbReference type="InterPro" id="IPR051593">
    <property type="entry name" value="Ergosterol_Biosynth_ERG27"/>
</dbReference>
<proteinExistence type="predicted"/>
<dbReference type="InterPro" id="IPR036291">
    <property type="entry name" value="NAD(P)-bd_dom_sf"/>
</dbReference>
<organism evidence="1 2">
    <name type="scientific">Fusarium solani</name>
    <name type="common">Filamentous fungus</name>
    <dbReference type="NCBI Taxonomy" id="169388"/>
    <lineage>
        <taxon>Eukaryota</taxon>
        <taxon>Fungi</taxon>
        <taxon>Dikarya</taxon>
        <taxon>Ascomycota</taxon>
        <taxon>Pezizomycotina</taxon>
        <taxon>Sordariomycetes</taxon>
        <taxon>Hypocreomycetidae</taxon>
        <taxon>Hypocreales</taxon>
        <taxon>Nectriaceae</taxon>
        <taxon>Fusarium</taxon>
        <taxon>Fusarium solani species complex</taxon>
    </lineage>
</organism>
<protein>
    <submittedName>
        <fullName evidence="1">Uncharacterized protein</fullName>
    </submittedName>
</protein>
<dbReference type="GO" id="GO:0005741">
    <property type="term" value="C:mitochondrial outer membrane"/>
    <property type="evidence" value="ECO:0007669"/>
    <property type="project" value="TreeGrafter"/>
</dbReference>
<evidence type="ECO:0000313" key="1">
    <source>
        <dbReference type="EMBL" id="KAH7243073.1"/>
    </source>
</evidence>